<dbReference type="Proteomes" id="UP000187013">
    <property type="component" value="Unassembled WGS sequence"/>
</dbReference>
<evidence type="ECO:0000259" key="3">
    <source>
        <dbReference type="SMART" id="SM00993"/>
    </source>
</evidence>
<evidence type="ECO:0000313" key="4">
    <source>
        <dbReference type="EMBL" id="GAV52274.1"/>
    </source>
</evidence>
<sequence length="739" mass="83759">MSDDDLDLNEEEFLMSTRQRRSNAGNKMRKLLEQELEDMQSRTEQLEEDEVDLLFKEEGDDEDFESAASGDDENEFRQSVEEETGGGAADEMFSESEEESGDQEEDNEEGERNLRRQEKLESRKRKRRTAAVIKRKRPKSDVEDVAAKQEQEAKKKAQYEQIKAESLLITNRRTSQRSSVVANKLKVYEKLSKAEKKRKMIQDRIRKHKESQKEEILTQEDRIRIALDTEKFNILSLDKYKEQEISKKQSRIALQQRQKMKFRPGETVLRQLSFTWQVTPTAEIEDAKHWEEQLKRREKKRRRYTRKSPKKQIQESKKGENDVKVKEEVNEENVLKDTNDTNDSASQLRPADGTAVPPETDENNFTQSSQETLSVKPVQGTESSTENAEVNNPVAVNNDDENMEQRSVENASPPVNESKSVNSSSEQGRPDIQSAPDDGPPIEAEDSSKITQKDENTELTPDETKEATPQSSANKAVAFSEKARLSTSTISKQVAFVDEPQVNIIDASDRPLSASPSGATSPTDATNARTTPDLIEDAESEEELIFEGPEQLVGKNFITLYSFPTESYHNDINKELFGENWANGPSHRPSDVETVCKLTMPEGKIDLLEDASLTPNLSFLNNFPAFGEYDKKVIHDVDSTANKELEIEVKTAPPTGVFLPNGFRKKCLISSKECQYFDPKNGVPYSDVETYRTIQDLQDPIGTGTEEEPEPHYRWFGFGNGGIYLDIGQQPAKGVPDGF</sequence>
<feature type="compositionally biased region" description="Basic residues" evidence="2">
    <location>
        <begin position="122"/>
        <end position="138"/>
    </location>
</feature>
<feature type="region of interest" description="Disordered" evidence="2">
    <location>
        <begin position="507"/>
        <end position="529"/>
    </location>
</feature>
<evidence type="ECO:0000256" key="2">
    <source>
        <dbReference type="SAM" id="MobiDB-lite"/>
    </source>
</evidence>
<feature type="compositionally biased region" description="Basic and acidic residues" evidence="2">
    <location>
        <begin position="139"/>
        <end position="158"/>
    </location>
</feature>
<dbReference type="Pfam" id="PF08265">
    <property type="entry name" value="YL1_C"/>
    <property type="match status" value="1"/>
</dbReference>
<evidence type="ECO:0000256" key="1">
    <source>
        <dbReference type="ARBA" id="ARBA00006832"/>
    </source>
</evidence>
<feature type="compositionally biased region" description="Acidic residues" evidence="2">
    <location>
        <begin position="92"/>
        <end position="109"/>
    </location>
</feature>
<feature type="region of interest" description="Disordered" evidence="2">
    <location>
        <begin position="1"/>
        <end position="160"/>
    </location>
</feature>
<feature type="compositionally biased region" description="Basic and acidic residues" evidence="2">
    <location>
        <begin position="446"/>
        <end position="466"/>
    </location>
</feature>
<feature type="compositionally biased region" description="Basic and acidic residues" evidence="2">
    <location>
        <begin position="312"/>
        <end position="339"/>
    </location>
</feature>
<dbReference type="GO" id="GO:0005634">
    <property type="term" value="C:nucleus"/>
    <property type="evidence" value="ECO:0007669"/>
    <property type="project" value="TreeGrafter"/>
</dbReference>
<feature type="compositionally biased region" description="Low complexity" evidence="2">
    <location>
        <begin position="386"/>
        <end position="397"/>
    </location>
</feature>
<feature type="region of interest" description="Disordered" evidence="2">
    <location>
        <begin position="296"/>
        <end position="484"/>
    </location>
</feature>
<organism evidence="4 5">
    <name type="scientific">Zygosaccharomyces rouxii</name>
    <dbReference type="NCBI Taxonomy" id="4956"/>
    <lineage>
        <taxon>Eukaryota</taxon>
        <taxon>Fungi</taxon>
        <taxon>Dikarya</taxon>
        <taxon>Ascomycota</taxon>
        <taxon>Saccharomycotina</taxon>
        <taxon>Saccharomycetes</taxon>
        <taxon>Saccharomycetales</taxon>
        <taxon>Saccharomycetaceae</taxon>
        <taxon>Zygosaccharomyces</taxon>
    </lineage>
</organism>
<feature type="compositionally biased region" description="Polar residues" evidence="2">
    <location>
        <begin position="514"/>
        <end position="529"/>
    </location>
</feature>
<dbReference type="PANTHER" id="PTHR13275">
    <property type="entry name" value="YL-1 PROTEIN TRANSCRIPTION FACTOR-LIKE 1"/>
    <property type="match status" value="1"/>
</dbReference>
<feature type="compositionally biased region" description="Basic and acidic residues" evidence="2">
    <location>
        <begin position="110"/>
        <end position="121"/>
    </location>
</feature>
<accession>A0A1Q3A972</accession>
<feature type="compositionally biased region" description="Low complexity" evidence="2">
    <location>
        <begin position="412"/>
        <end position="426"/>
    </location>
</feature>
<dbReference type="SMART" id="SM00993">
    <property type="entry name" value="YL1_C"/>
    <property type="match status" value="1"/>
</dbReference>
<comment type="similarity">
    <text evidence="1">Belongs to the VPS72/YL1 family.</text>
</comment>
<comment type="caution">
    <text evidence="4">The sequence shown here is derived from an EMBL/GenBank/DDBJ whole genome shotgun (WGS) entry which is preliminary data.</text>
</comment>
<dbReference type="OrthoDB" id="49520at2759"/>
<evidence type="ECO:0000313" key="5">
    <source>
        <dbReference type="Proteomes" id="UP000187013"/>
    </source>
</evidence>
<feature type="domain" description="Vps72/YL1 C-terminal" evidence="3">
    <location>
        <begin position="665"/>
        <end position="694"/>
    </location>
</feature>
<feature type="compositionally biased region" description="Basic residues" evidence="2">
    <location>
        <begin position="296"/>
        <end position="310"/>
    </location>
</feature>
<dbReference type="AlphaFoldDB" id="A0A1Q3A972"/>
<feature type="compositionally biased region" description="Acidic residues" evidence="2">
    <location>
        <begin position="46"/>
        <end position="74"/>
    </location>
</feature>
<name>A0A1Q3A972_ZYGRO</name>
<dbReference type="Pfam" id="PF05764">
    <property type="entry name" value="YL1"/>
    <property type="match status" value="1"/>
</dbReference>
<dbReference type="PANTHER" id="PTHR13275:SF4">
    <property type="entry name" value="VACUOLAR PROTEIN SORTING-ASSOCIATED PROTEIN 72 HOMOLOG"/>
    <property type="match status" value="1"/>
</dbReference>
<dbReference type="EMBL" id="BDGX01000033">
    <property type="protein sequence ID" value="GAV52274.1"/>
    <property type="molecule type" value="Genomic_DNA"/>
</dbReference>
<protein>
    <recommendedName>
        <fullName evidence="3">Vps72/YL1 C-terminal domain-containing protein</fullName>
    </recommendedName>
</protein>
<reference evidence="4 5" key="1">
    <citation type="submission" date="2016-08" db="EMBL/GenBank/DDBJ databases">
        <title>Draft genome sequence of allopolyploid Zygosaccharomyces rouxii.</title>
        <authorList>
            <person name="Watanabe J."/>
            <person name="Uehara K."/>
            <person name="Mogi Y."/>
            <person name="Tsukioka Y."/>
        </authorList>
    </citation>
    <scope>NUCLEOTIDE SEQUENCE [LARGE SCALE GENOMIC DNA]</scope>
    <source>
        <strain evidence="4 5">NBRC 110957</strain>
    </source>
</reference>
<proteinExistence type="inferred from homology"/>
<feature type="compositionally biased region" description="Polar residues" evidence="2">
    <location>
        <begin position="363"/>
        <end position="373"/>
    </location>
</feature>
<dbReference type="InterPro" id="IPR013272">
    <property type="entry name" value="Vps72/YL1_C"/>
</dbReference>
<gene>
    <name evidence="4" type="ORF">ZYGR_0AG02650</name>
</gene>
<feature type="compositionally biased region" description="Acidic residues" evidence="2">
    <location>
        <begin position="1"/>
        <end position="13"/>
    </location>
</feature>
<dbReference type="InterPro" id="IPR046757">
    <property type="entry name" value="YL1_N"/>
</dbReference>